<dbReference type="GO" id="GO:0030125">
    <property type="term" value="C:clathrin vesicle coat"/>
    <property type="evidence" value="ECO:0007669"/>
    <property type="project" value="TreeGrafter"/>
</dbReference>
<dbReference type="GO" id="GO:0030276">
    <property type="term" value="F:clathrin binding"/>
    <property type="evidence" value="ECO:0007669"/>
    <property type="project" value="TreeGrafter"/>
</dbReference>
<dbReference type="PROSITE" id="PS50942">
    <property type="entry name" value="ENTH"/>
    <property type="match status" value="1"/>
</dbReference>
<evidence type="ECO:0000256" key="2">
    <source>
        <dbReference type="ARBA" id="ARBA00004555"/>
    </source>
</evidence>
<evidence type="ECO:0000313" key="7">
    <source>
        <dbReference type="Proteomes" id="UP001386955"/>
    </source>
</evidence>
<evidence type="ECO:0000313" key="6">
    <source>
        <dbReference type="EMBL" id="KAK7391723.1"/>
    </source>
</evidence>
<dbReference type="PANTHER" id="PTHR12276">
    <property type="entry name" value="EPSIN/ENT-RELATED"/>
    <property type="match status" value="1"/>
</dbReference>
<dbReference type="InterPro" id="IPR008942">
    <property type="entry name" value="ENTH_VHS"/>
</dbReference>
<dbReference type="CDD" id="cd03571">
    <property type="entry name" value="ENTH"/>
    <property type="match status" value="1"/>
</dbReference>
<comment type="caution">
    <text evidence="6">The sequence shown here is derived from an EMBL/GenBank/DDBJ whole genome shotgun (WGS) entry which is preliminary data.</text>
</comment>
<reference evidence="6 7" key="1">
    <citation type="submission" date="2024-01" db="EMBL/GenBank/DDBJ databases">
        <title>The genomes of 5 underutilized Papilionoideae crops provide insights into root nodulation and disease resistanc.</title>
        <authorList>
            <person name="Jiang F."/>
        </authorList>
    </citation>
    <scope>NUCLEOTIDE SEQUENCE [LARGE SCALE GENOMIC DNA]</scope>
    <source>
        <strain evidence="6">DUOXIRENSHENG_FW03</strain>
        <tissue evidence="6">Leaves</tissue>
    </source>
</reference>
<dbReference type="GO" id="GO:0005768">
    <property type="term" value="C:endosome"/>
    <property type="evidence" value="ECO:0007669"/>
    <property type="project" value="TreeGrafter"/>
</dbReference>
<dbReference type="Proteomes" id="UP001386955">
    <property type="component" value="Unassembled WGS sequence"/>
</dbReference>
<dbReference type="GO" id="GO:0006897">
    <property type="term" value="P:endocytosis"/>
    <property type="evidence" value="ECO:0007669"/>
    <property type="project" value="TreeGrafter"/>
</dbReference>
<organism evidence="6 7">
    <name type="scientific">Psophocarpus tetragonolobus</name>
    <name type="common">Winged bean</name>
    <name type="synonym">Dolichos tetragonolobus</name>
    <dbReference type="NCBI Taxonomy" id="3891"/>
    <lineage>
        <taxon>Eukaryota</taxon>
        <taxon>Viridiplantae</taxon>
        <taxon>Streptophyta</taxon>
        <taxon>Embryophyta</taxon>
        <taxon>Tracheophyta</taxon>
        <taxon>Spermatophyta</taxon>
        <taxon>Magnoliopsida</taxon>
        <taxon>eudicotyledons</taxon>
        <taxon>Gunneridae</taxon>
        <taxon>Pentapetalae</taxon>
        <taxon>rosids</taxon>
        <taxon>fabids</taxon>
        <taxon>Fabales</taxon>
        <taxon>Fabaceae</taxon>
        <taxon>Papilionoideae</taxon>
        <taxon>50 kb inversion clade</taxon>
        <taxon>NPAAA clade</taxon>
        <taxon>indigoferoid/millettioid clade</taxon>
        <taxon>Phaseoleae</taxon>
        <taxon>Psophocarpus</taxon>
    </lineage>
</organism>
<evidence type="ECO:0000259" key="5">
    <source>
        <dbReference type="PROSITE" id="PS50942"/>
    </source>
</evidence>
<dbReference type="InterPro" id="IPR013809">
    <property type="entry name" value="ENTH"/>
</dbReference>
<accession>A0AAN9S8T2</accession>
<dbReference type="AlphaFoldDB" id="A0AAN9S8T2"/>
<dbReference type="Pfam" id="PF01417">
    <property type="entry name" value="ENTH"/>
    <property type="match status" value="1"/>
</dbReference>
<comment type="subcellular location">
    <subcellularLocation>
        <location evidence="1">Cytoplasmic vesicle</location>
        <location evidence="1">Clathrin-coated vesicle</location>
    </subcellularLocation>
    <subcellularLocation>
        <location evidence="2">Golgi apparatus</location>
    </subcellularLocation>
</comment>
<proteinExistence type="predicted"/>
<name>A0AAN9S8T2_PSOTE</name>
<gene>
    <name evidence="6" type="ORF">VNO78_20142</name>
</gene>
<dbReference type="EMBL" id="JAYMYS010000005">
    <property type="protein sequence ID" value="KAK7391723.1"/>
    <property type="molecule type" value="Genomic_DNA"/>
</dbReference>
<feature type="domain" description="ENTH" evidence="5">
    <location>
        <begin position="26"/>
        <end position="159"/>
    </location>
</feature>
<keyword evidence="4" id="KW-0968">Cytoplasmic vesicle</keyword>
<keyword evidence="3" id="KW-0333">Golgi apparatus</keyword>
<evidence type="ECO:0000256" key="1">
    <source>
        <dbReference type="ARBA" id="ARBA00004132"/>
    </source>
</evidence>
<evidence type="ECO:0000256" key="3">
    <source>
        <dbReference type="ARBA" id="ARBA00023034"/>
    </source>
</evidence>
<protein>
    <recommendedName>
        <fullName evidence="5">ENTH domain-containing protein</fullName>
    </recommendedName>
</protein>
<dbReference type="SMART" id="SM00273">
    <property type="entry name" value="ENTH"/>
    <property type="match status" value="1"/>
</dbReference>
<dbReference type="PANTHER" id="PTHR12276:SF95">
    <property type="entry name" value="ENTH_VHS FAMILY PROTEIN"/>
    <property type="match status" value="1"/>
</dbReference>
<dbReference type="GO" id="GO:0005794">
    <property type="term" value="C:Golgi apparatus"/>
    <property type="evidence" value="ECO:0007669"/>
    <property type="project" value="UniProtKB-SubCell"/>
</dbReference>
<dbReference type="Gene3D" id="1.25.40.90">
    <property type="match status" value="1"/>
</dbReference>
<dbReference type="GO" id="GO:0005543">
    <property type="term" value="F:phospholipid binding"/>
    <property type="evidence" value="ECO:0007669"/>
    <property type="project" value="TreeGrafter"/>
</dbReference>
<sequence>MGSQLLEKLKRQTSSFLQEKYKSARMTFTDVTEAELLAEEATNKDDCSPDAKTMTRIAEASFDIDEYWRIVDVLHRRLYSIDWEQWRQSYKALFLLEFLLTHGPQVFAQEFQCDVEIIEELGAFTFIDEKGFNWGLRMQQLSDRVLKLLQDGEALTEARLKALKITNEIQGFGSSLNSPTSSSSSPCSASSEVSAGSSSFYSVSTTSTPAYVFDSNDQLNKHQLPSIGNNSNINIVLPPRSGKHVTKNHVWKRHSAGEEKKNILIDSDEDEDVEKPRGFVSGICSKIIGSSPTRGVNREKIEFRCLSDVGSKVNQKKLDRQYSIWF</sequence>
<dbReference type="SUPFAM" id="SSF48464">
    <property type="entry name" value="ENTH/VHS domain"/>
    <property type="match status" value="1"/>
</dbReference>
<evidence type="ECO:0000256" key="4">
    <source>
        <dbReference type="ARBA" id="ARBA00023329"/>
    </source>
</evidence>
<dbReference type="GO" id="GO:0005886">
    <property type="term" value="C:plasma membrane"/>
    <property type="evidence" value="ECO:0007669"/>
    <property type="project" value="TreeGrafter"/>
</dbReference>
<keyword evidence="7" id="KW-1185">Reference proteome</keyword>